<evidence type="ECO:0000313" key="2">
    <source>
        <dbReference type="EMBL" id="SHL39752.1"/>
    </source>
</evidence>
<dbReference type="AlphaFoldDB" id="A0A1M7AAQ5"/>
<accession>A0A1M7AAQ5</accession>
<gene>
    <name evidence="2" type="ORF">SAMN05444272_0483</name>
</gene>
<protein>
    <submittedName>
        <fullName evidence="2">Hemin uptake protein hemP</fullName>
    </submittedName>
</protein>
<dbReference type="EMBL" id="FRBW01000001">
    <property type="protein sequence ID" value="SHL39752.1"/>
    <property type="molecule type" value="Genomic_DNA"/>
</dbReference>
<dbReference type="Gene3D" id="2.10.70.10">
    <property type="entry name" value="Complement Module, domain 1"/>
    <property type="match status" value="1"/>
</dbReference>
<sequence>MQMSNVRRDKLTLSLNRPRSSQQDGPKDLVLDTKSLFKGTRELKIQHNAETYRLTITKLGKLILTK</sequence>
<feature type="region of interest" description="Disordered" evidence="1">
    <location>
        <begin position="1"/>
        <end position="30"/>
    </location>
</feature>
<feature type="compositionally biased region" description="Basic and acidic residues" evidence="1">
    <location>
        <begin position="1"/>
        <end position="11"/>
    </location>
</feature>
<reference evidence="2 3" key="1">
    <citation type="submission" date="2016-11" db="EMBL/GenBank/DDBJ databases">
        <authorList>
            <person name="Jaros S."/>
            <person name="Januszkiewicz K."/>
            <person name="Wedrychowicz H."/>
        </authorList>
    </citation>
    <scope>NUCLEOTIDE SEQUENCE [LARGE SCALE GENOMIC DNA]</scope>
    <source>
        <strain evidence="2 3">DSM 22153</strain>
    </source>
</reference>
<proteinExistence type="predicted"/>
<feature type="compositionally biased region" description="Polar residues" evidence="1">
    <location>
        <begin position="13"/>
        <end position="24"/>
    </location>
</feature>
<evidence type="ECO:0000313" key="3">
    <source>
        <dbReference type="Proteomes" id="UP000186002"/>
    </source>
</evidence>
<dbReference type="Proteomes" id="UP000186002">
    <property type="component" value="Unassembled WGS sequence"/>
</dbReference>
<organism evidence="2 3">
    <name type="scientific">Roseibium suaedae</name>
    <dbReference type="NCBI Taxonomy" id="735517"/>
    <lineage>
        <taxon>Bacteria</taxon>
        <taxon>Pseudomonadati</taxon>
        <taxon>Pseudomonadota</taxon>
        <taxon>Alphaproteobacteria</taxon>
        <taxon>Hyphomicrobiales</taxon>
        <taxon>Stappiaceae</taxon>
        <taxon>Roseibium</taxon>
    </lineage>
</organism>
<name>A0A1M7AAQ5_9HYPH</name>
<keyword evidence="3" id="KW-1185">Reference proteome</keyword>
<dbReference type="Pfam" id="PF10636">
    <property type="entry name" value="hemP"/>
    <property type="match status" value="1"/>
</dbReference>
<evidence type="ECO:0000256" key="1">
    <source>
        <dbReference type="SAM" id="MobiDB-lite"/>
    </source>
</evidence>
<dbReference type="InterPro" id="IPR019600">
    <property type="entry name" value="Hemin_uptake_protein_HemP"/>
</dbReference>